<sequence>MEGELNILLIGPSQNGKSTFINKIRQLSEYEPESEGALEGDGSQSCTKTCKEHIMRFRRTRYKLVDIESSHPIDVSEDNEDHLFHKIWKRKTAEDCEIFPLENNPRTIKVRFIDTPGLDDSQGSDDRNIAEVMMHLKRLSQAGEGHNHLTAIVFVLSSTEAFSGKLQNLYQYYQRCMPSLFGGLAVVNTRFSVEEWLQRYNSIQKRPKSLIKKVSKAVRPDSARIIIMRERREEFLRIFGQDARHFYIDSVPDGFLIVEELITRNHIYDIINYFASQNPMPIQNIKLVKSTTMLQIDEILAGWLKEAKSKLSQRETVLLGLSDASGRIYSSKIKRALTLENELEQMKKELAILDNESKFTIRTHSTAPLHKLSAPKAFWKWAVRTSIKDSLSIEEPDHPGFTVEASNNLPYSQWTTKDWNQDRTVWTGGYSATPGQIPILDAVVSISNRKYYKTTIEGLNKRILQCKEDMLMAKEDQAFFSSQETAKPMNPELKEISEILPQCDALINQLCLDWNSINSGLGQTDLERYRKVRVGGMQSLSIEDLFELCQSQGQHSLEHKLRTVLEPDQQKLKVITY</sequence>
<dbReference type="EMBL" id="WIQW01000037">
    <property type="protein sequence ID" value="KAF3096371.1"/>
    <property type="molecule type" value="Genomic_DNA"/>
</dbReference>
<protein>
    <recommendedName>
        <fullName evidence="4">G domain-containing protein</fullName>
    </recommendedName>
</protein>
<organism evidence="2 3">
    <name type="scientific">Orbilia oligospora</name>
    <name type="common">Nematode-trapping fungus</name>
    <name type="synonym">Arthrobotrys oligospora</name>
    <dbReference type="NCBI Taxonomy" id="2813651"/>
    <lineage>
        <taxon>Eukaryota</taxon>
        <taxon>Fungi</taxon>
        <taxon>Dikarya</taxon>
        <taxon>Ascomycota</taxon>
        <taxon>Pezizomycotina</taxon>
        <taxon>Orbiliomycetes</taxon>
        <taxon>Orbiliales</taxon>
        <taxon>Orbiliaceae</taxon>
        <taxon>Orbilia</taxon>
    </lineage>
</organism>
<dbReference type="Proteomes" id="UP000475325">
    <property type="component" value="Unassembled WGS sequence"/>
</dbReference>
<reference evidence="2 3" key="1">
    <citation type="submission" date="2019-06" db="EMBL/GenBank/DDBJ databases">
        <authorList>
            <person name="Palmer J.M."/>
        </authorList>
    </citation>
    <scope>NUCLEOTIDE SEQUENCE [LARGE SCALE GENOMIC DNA]</scope>
    <source>
        <strain evidence="2 3">TWF102</strain>
    </source>
</reference>
<dbReference type="SUPFAM" id="SSF52540">
    <property type="entry name" value="P-loop containing nucleoside triphosphate hydrolases"/>
    <property type="match status" value="1"/>
</dbReference>
<keyword evidence="1" id="KW-0175">Coiled coil</keyword>
<dbReference type="AlphaFoldDB" id="A0A7C8NCY4"/>
<gene>
    <name evidence="2" type="ORF">TWF102_006645</name>
</gene>
<evidence type="ECO:0008006" key="4">
    <source>
        <dbReference type="Google" id="ProtNLM"/>
    </source>
</evidence>
<comment type="caution">
    <text evidence="2">The sequence shown here is derived from an EMBL/GenBank/DDBJ whole genome shotgun (WGS) entry which is preliminary data.</text>
</comment>
<evidence type="ECO:0000313" key="3">
    <source>
        <dbReference type="Proteomes" id="UP000475325"/>
    </source>
</evidence>
<dbReference type="PANTHER" id="PTHR32046">
    <property type="entry name" value="G DOMAIN-CONTAINING PROTEIN"/>
    <property type="match status" value="1"/>
</dbReference>
<feature type="coiled-coil region" evidence="1">
    <location>
        <begin position="329"/>
        <end position="356"/>
    </location>
</feature>
<accession>A0A7C8NCY4</accession>
<dbReference type="Gene3D" id="3.40.50.300">
    <property type="entry name" value="P-loop containing nucleotide triphosphate hydrolases"/>
    <property type="match status" value="1"/>
</dbReference>
<proteinExistence type="predicted"/>
<dbReference type="InterPro" id="IPR027417">
    <property type="entry name" value="P-loop_NTPase"/>
</dbReference>
<evidence type="ECO:0000313" key="2">
    <source>
        <dbReference type="EMBL" id="KAF3096371.1"/>
    </source>
</evidence>
<dbReference type="PANTHER" id="PTHR32046:SF11">
    <property type="entry name" value="IMMUNE-ASSOCIATED NUCLEOTIDE-BINDING PROTEIN 10-LIKE"/>
    <property type="match status" value="1"/>
</dbReference>
<evidence type="ECO:0000256" key="1">
    <source>
        <dbReference type="SAM" id="Coils"/>
    </source>
</evidence>
<name>A0A7C8NCY4_ORBOL</name>